<dbReference type="InterPro" id="IPR036890">
    <property type="entry name" value="HATPase_C_sf"/>
</dbReference>
<dbReference type="InterPro" id="IPR050980">
    <property type="entry name" value="2C_sensor_his_kinase"/>
</dbReference>
<dbReference type="PROSITE" id="PS50885">
    <property type="entry name" value="HAMP"/>
    <property type="match status" value="1"/>
</dbReference>
<keyword evidence="4" id="KW-1003">Cell membrane</keyword>
<name>A0A1Q2H279_9GAMM</name>
<keyword evidence="9" id="KW-0067">ATP-binding</keyword>
<dbReference type="PROSITE" id="PS50109">
    <property type="entry name" value="HIS_KIN"/>
    <property type="match status" value="1"/>
</dbReference>
<dbReference type="SMART" id="SM00388">
    <property type="entry name" value="HisKA"/>
    <property type="match status" value="1"/>
</dbReference>
<dbReference type="Pfam" id="PF00512">
    <property type="entry name" value="HisKA"/>
    <property type="match status" value="1"/>
</dbReference>
<keyword evidence="8" id="KW-0418">Kinase</keyword>
<evidence type="ECO:0000256" key="10">
    <source>
        <dbReference type="SAM" id="Phobius"/>
    </source>
</evidence>
<evidence type="ECO:0000256" key="8">
    <source>
        <dbReference type="ARBA" id="ARBA00022777"/>
    </source>
</evidence>
<dbReference type="CDD" id="cd00075">
    <property type="entry name" value="HATPase"/>
    <property type="match status" value="1"/>
</dbReference>
<evidence type="ECO:0000256" key="3">
    <source>
        <dbReference type="ARBA" id="ARBA00012438"/>
    </source>
</evidence>
<dbReference type="GO" id="GO:0005524">
    <property type="term" value="F:ATP binding"/>
    <property type="evidence" value="ECO:0007669"/>
    <property type="project" value="UniProtKB-KW"/>
</dbReference>
<dbReference type="STRING" id="247523.B0W48_17885"/>
<reference evidence="13 14" key="1">
    <citation type="submission" date="2017-02" db="EMBL/GenBank/DDBJ databases">
        <title>Complete genome sequence of the cold-active Pseudoalteromonas aliena strain EH1 isolated from Arctic seawater.</title>
        <authorList>
            <person name="Kim E."/>
            <person name="Heo E."/>
            <person name="Kim H."/>
            <person name="Kim D."/>
        </authorList>
    </citation>
    <scope>NUCLEOTIDE SEQUENCE [LARGE SCALE GENOMIC DNA]</scope>
    <source>
        <strain evidence="13 14">EH1</strain>
    </source>
</reference>
<gene>
    <name evidence="13" type="ORF">B0W48_17885</name>
</gene>
<dbReference type="SUPFAM" id="SSF47384">
    <property type="entry name" value="Homodimeric domain of signal transducing histidine kinase"/>
    <property type="match status" value="1"/>
</dbReference>
<dbReference type="PANTHER" id="PTHR44936:SF10">
    <property type="entry name" value="SENSOR PROTEIN RSTB"/>
    <property type="match status" value="1"/>
</dbReference>
<evidence type="ECO:0000313" key="14">
    <source>
        <dbReference type="Proteomes" id="UP000188243"/>
    </source>
</evidence>
<evidence type="ECO:0000259" key="12">
    <source>
        <dbReference type="PROSITE" id="PS50885"/>
    </source>
</evidence>
<dbReference type="PANTHER" id="PTHR44936">
    <property type="entry name" value="SENSOR PROTEIN CREC"/>
    <property type="match status" value="1"/>
</dbReference>
<protein>
    <recommendedName>
        <fullName evidence="3">histidine kinase</fullName>
        <ecNumber evidence="3">2.7.13.3</ecNumber>
    </recommendedName>
</protein>
<evidence type="ECO:0000256" key="5">
    <source>
        <dbReference type="ARBA" id="ARBA00022553"/>
    </source>
</evidence>
<keyword evidence="10" id="KW-1133">Transmembrane helix</keyword>
<dbReference type="PRINTS" id="PR00344">
    <property type="entry name" value="BCTRLSENSOR"/>
</dbReference>
<comment type="subcellular location">
    <subcellularLocation>
        <location evidence="2">Cell membrane</location>
        <topology evidence="2">Multi-pass membrane protein</topology>
    </subcellularLocation>
</comment>
<dbReference type="AlphaFoldDB" id="A0A1Q2H279"/>
<dbReference type="InterPro" id="IPR003660">
    <property type="entry name" value="HAMP_dom"/>
</dbReference>
<keyword evidence="10" id="KW-0812">Transmembrane</keyword>
<keyword evidence="10" id="KW-0472">Membrane</keyword>
<dbReference type="CDD" id="cd06225">
    <property type="entry name" value="HAMP"/>
    <property type="match status" value="1"/>
</dbReference>
<dbReference type="Gene3D" id="3.30.565.10">
    <property type="entry name" value="Histidine kinase-like ATPase, C-terminal domain"/>
    <property type="match status" value="1"/>
</dbReference>
<dbReference type="GO" id="GO:0005886">
    <property type="term" value="C:plasma membrane"/>
    <property type="evidence" value="ECO:0007669"/>
    <property type="project" value="UniProtKB-SubCell"/>
</dbReference>
<evidence type="ECO:0000256" key="6">
    <source>
        <dbReference type="ARBA" id="ARBA00022679"/>
    </source>
</evidence>
<dbReference type="InterPro" id="IPR036097">
    <property type="entry name" value="HisK_dim/P_sf"/>
</dbReference>
<feature type="transmembrane region" description="Helical" evidence="10">
    <location>
        <begin position="137"/>
        <end position="157"/>
    </location>
</feature>
<feature type="domain" description="Histidine kinase" evidence="11">
    <location>
        <begin position="215"/>
        <end position="424"/>
    </location>
</feature>
<dbReference type="EMBL" id="CP019628">
    <property type="protein sequence ID" value="AQQ01479.1"/>
    <property type="molecule type" value="Genomic_DNA"/>
</dbReference>
<feature type="transmembrane region" description="Helical" evidence="10">
    <location>
        <begin position="7"/>
        <end position="26"/>
    </location>
</feature>
<dbReference type="Gene3D" id="1.10.287.130">
    <property type="match status" value="1"/>
</dbReference>
<dbReference type="Pfam" id="PF02518">
    <property type="entry name" value="HATPase_c"/>
    <property type="match status" value="1"/>
</dbReference>
<dbReference type="EC" id="2.7.13.3" evidence="3"/>
<keyword evidence="5" id="KW-0597">Phosphoprotein</keyword>
<dbReference type="InterPro" id="IPR004358">
    <property type="entry name" value="Sig_transdc_His_kin-like_C"/>
</dbReference>
<dbReference type="InterPro" id="IPR005467">
    <property type="entry name" value="His_kinase_dom"/>
</dbReference>
<evidence type="ECO:0000256" key="1">
    <source>
        <dbReference type="ARBA" id="ARBA00000085"/>
    </source>
</evidence>
<dbReference type="InterPro" id="IPR003661">
    <property type="entry name" value="HisK_dim/P_dom"/>
</dbReference>
<feature type="domain" description="HAMP" evidence="12">
    <location>
        <begin position="161"/>
        <end position="207"/>
    </location>
</feature>
<evidence type="ECO:0000256" key="4">
    <source>
        <dbReference type="ARBA" id="ARBA00022475"/>
    </source>
</evidence>
<proteinExistence type="predicted"/>
<dbReference type="InterPro" id="IPR003594">
    <property type="entry name" value="HATPase_dom"/>
</dbReference>
<dbReference type="Gene3D" id="6.10.340.10">
    <property type="match status" value="1"/>
</dbReference>
<evidence type="ECO:0000259" key="11">
    <source>
        <dbReference type="PROSITE" id="PS50109"/>
    </source>
</evidence>
<dbReference type="GO" id="GO:0000155">
    <property type="term" value="F:phosphorelay sensor kinase activity"/>
    <property type="evidence" value="ECO:0007669"/>
    <property type="project" value="InterPro"/>
</dbReference>
<keyword evidence="7" id="KW-0547">Nucleotide-binding</keyword>
<dbReference type="Proteomes" id="UP000188243">
    <property type="component" value="Chromosome"/>
</dbReference>
<evidence type="ECO:0000313" key="13">
    <source>
        <dbReference type="EMBL" id="AQQ01479.1"/>
    </source>
</evidence>
<organism evidence="13 14">
    <name type="scientific">Pseudoalteromonas aliena</name>
    <dbReference type="NCBI Taxonomy" id="247523"/>
    <lineage>
        <taxon>Bacteria</taxon>
        <taxon>Pseudomonadati</taxon>
        <taxon>Pseudomonadota</taxon>
        <taxon>Gammaproteobacteria</taxon>
        <taxon>Alteromonadales</taxon>
        <taxon>Pseudoalteromonadaceae</taxon>
        <taxon>Pseudoalteromonas</taxon>
    </lineage>
</organism>
<accession>A0A1Q2H279</accession>
<evidence type="ECO:0000256" key="9">
    <source>
        <dbReference type="ARBA" id="ARBA00022840"/>
    </source>
</evidence>
<evidence type="ECO:0000256" key="7">
    <source>
        <dbReference type="ARBA" id="ARBA00022741"/>
    </source>
</evidence>
<comment type="catalytic activity">
    <reaction evidence="1">
        <text>ATP + protein L-histidine = ADP + protein N-phospho-L-histidine.</text>
        <dbReference type="EC" id="2.7.13.3"/>
    </reaction>
</comment>
<sequence length="424" mass="48333">MTRLFVSLYLGLLSAIFVFFIIAHLINTYLYVDVENIIRAENFISEVALLEELDAHITPQRRQILLDKIAEYNQSIITAVELDTIPEHIQLALQSQQAWFDDEEFDYFKAFTPVRYFQVKENINHTLLQIDEKVSDITLLTLVSLIAFSCFTWLFGLHQKLKKIESTLVNISQGDLSARAPTKKRFQVGRVNTCLNEMADQMQKILGSHKQLTHVIAHEFRSPLFRMQMILEMLLTAKSENNTVHIKALEDEIFALEDLVDELLSYAKMERAELKLQLEETPIGAYLQGLHEKLLIECKHHLKLTHNTAPTFNALIDNTLIERCITNLVKNADKYGGTKIYLSASVAKNTLLFCVEDNGEGIDIEYRSSIFQPFHQLTNKDKSLGFGLGLAIVNEIMILHNAQVSVTDSEYGGSKFTLALPIKI</sequence>
<dbReference type="SMART" id="SM00387">
    <property type="entry name" value="HATPase_c"/>
    <property type="match status" value="1"/>
</dbReference>
<keyword evidence="6" id="KW-0808">Transferase</keyword>
<evidence type="ECO:0000256" key="2">
    <source>
        <dbReference type="ARBA" id="ARBA00004651"/>
    </source>
</evidence>
<dbReference type="SUPFAM" id="SSF55874">
    <property type="entry name" value="ATPase domain of HSP90 chaperone/DNA topoisomerase II/histidine kinase"/>
    <property type="match status" value="1"/>
</dbReference>
<dbReference type="KEGG" id="paln:B0W48_17885"/>
<dbReference type="RefSeq" id="WP_077538115.1">
    <property type="nucleotide sequence ID" value="NZ_CP019628.1"/>
</dbReference>
<dbReference type="CDD" id="cd00082">
    <property type="entry name" value="HisKA"/>
    <property type="match status" value="1"/>
</dbReference>